<keyword evidence="3" id="KW-1185">Reference proteome</keyword>
<dbReference type="Proteomes" id="UP000299102">
    <property type="component" value="Unassembled WGS sequence"/>
</dbReference>
<evidence type="ECO:0000256" key="1">
    <source>
        <dbReference type="SAM" id="MobiDB-lite"/>
    </source>
</evidence>
<name>A0A4C1VJZ8_EUMVA</name>
<dbReference type="AlphaFoldDB" id="A0A4C1VJZ8"/>
<accession>A0A4C1VJZ8</accession>
<comment type="caution">
    <text evidence="2">The sequence shown here is derived from an EMBL/GenBank/DDBJ whole genome shotgun (WGS) entry which is preliminary data.</text>
</comment>
<organism evidence="2 3">
    <name type="scientific">Eumeta variegata</name>
    <name type="common">Bagworm moth</name>
    <name type="synonym">Eumeta japonica</name>
    <dbReference type="NCBI Taxonomy" id="151549"/>
    <lineage>
        <taxon>Eukaryota</taxon>
        <taxon>Metazoa</taxon>
        <taxon>Ecdysozoa</taxon>
        <taxon>Arthropoda</taxon>
        <taxon>Hexapoda</taxon>
        <taxon>Insecta</taxon>
        <taxon>Pterygota</taxon>
        <taxon>Neoptera</taxon>
        <taxon>Endopterygota</taxon>
        <taxon>Lepidoptera</taxon>
        <taxon>Glossata</taxon>
        <taxon>Ditrysia</taxon>
        <taxon>Tineoidea</taxon>
        <taxon>Psychidae</taxon>
        <taxon>Oiketicinae</taxon>
        <taxon>Eumeta</taxon>
    </lineage>
</organism>
<proteinExistence type="predicted"/>
<feature type="region of interest" description="Disordered" evidence="1">
    <location>
        <begin position="1"/>
        <end position="38"/>
    </location>
</feature>
<dbReference type="EMBL" id="BGZK01000353">
    <property type="protein sequence ID" value="GBP38722.1"/>
    <property type="molecule type" value="Genomic_DNA"/>
</dbReference>
<evidence type="ECO:0000313" key="2">
    <source>
        <dbReference type="EMBL" id="GBP38722.1"/>
    </source>
</evidence>
<evidence type="ECO:0000313" key="3">
    <source>
        <dbReference type="Proteomes" id="UP000299102"/>
    </source>
</evidence>
<gene>
    <name evidence="2" type="ORF">EVAR_22371_1</name>
</gene>
<sequence>MLRRTRPAHARGPTVDADELGTTPKRIKGSGTHIRTSSTEAGRLARRLAQYSSISMYRWKFITVFRPYHSVDTAEGPFVNYFPVFGVEFNLISPRVVELKARQMVDDVIL</sequence>
<reference evidence="2 3" key="1">
    <citation type="journal article" date="2019" name="Commun. Biol.">
        <title>The bagworm genome reveals a unique fibroin gene that provides high tensile strength.</title>
        <authorList>
            <person name="Kono N."/>
            <person name="Nakamura H."/>
            <person name="Ohtoshi R."/>
            <person name="Tomita M."/>
            <person name="Numata K."/>
            <person name="Arakawa K."/>
        </authorList>
    </citation>
    <scope>NUCLEOTIDE SEQUENCE [LARGE SCALE GENOMIC DNA]</scope>
</reference>
<protein>
    <submittedName>
        <fullName evidence="2">Uncharacterized protein</fullName>
    </submittedName>
</protein>